<accession>A0A072UTK9</accession>
<proteinExistence type="predicted"/>
<name>A0A072UTK9_MEDTR</name>
<dbReference type="HOGENOM" id="CLU_2064960_0_0_1"/>
<evidence type="ECO:0000313" key="2">
    <source>
        <dbReference type="EnsemblPlants" id="KEH33189"/>
    </source>
</evidence>
<reference evidence="1 3" key="2">
    <citation type="journal article" date="2014" name="BMC Genomics">
        <title>An improved genome release (version Mt4.0) for the model legume Medicago truncatula.</title>
        <authorList>
            <person name="Tang H."/>
            <person name="Krishnakumar V."/>
            <person name="Bidwell S."/>
            <person name="Rosen B."/>
            <person name="Chan A."/>
            <person name="Zhou S."/>
            <person name="Gentzbittel L."/>
            <person name="Childs K.L."/>
            <person name="Yandell M."/>
            <person name="Gundlach H."/>
            <person name="Mayer K.F."/>
            <person name="Schwartz D.C."/>
            <person name="Town C.D."/>
        </authorList>
    </citation>
    <scope>GENOME REANNOTATION</scope>
    <source>
        <strain evidence="1">A17</strain>
        <strain evidence="2 3">cv. Jemalong A17</strain>
    </source>
</reference>
<dbReference type="AlphaFoldDB" id="A0A072UTK9"/>
<gene>
    <name evidence="1" type="ordered locus">MTR_3g026775</name>
</gene>
<reference evidence="2" key="3">
    <citation type="submission" date="2015-04" db="UniProtKB">
        <authorList>
            <consortium name="EnsemblPlants"/>
        </authorList>
    </citation>
    <scope>IDENTIFICATION</scope>
    <source>
        <strain evidence="2">cv. Jemalong A17</strain>
    </source>
</reference>
<dbReference type="EnsemblPlants" id="KEH33189">
    <property type="protein sequence ID" value="KEH33189"/>
    <property type="gene ID" value="MTR_3g026775"/>
</dbReference>
<evidence type="ECO:0000313" key="3">
    <source>
        <dbReference type="Proteomes" id="UP000002051"/>
    </source>
</evidence>
<evidence type="ECO:0000313" key="1">
    <source>
        <dbReference type="EMBL" id="KEH33189.1"/>
    </source>
</evidence>
<sequence>MASNETIVEYYFVPQLKNEQNLCMTVCSKILLRKPIKFNTNRNPSADNLHFLKHTKIHSSYMTLNPFVCKGIGQNGDNSTTFPIISRVGDSNPVDAIFSGRSLSSANTCMIADNNQSLR</sequence>
<dbReference type="Proteomes" id="UP000002051">
    <property type="component" value="Chromosome 3"/>
</dbReference>
<organism evidence="1 3">
    <name type="scientific">Medicago truncatula</name>
    <name type="common">Barrel medic</name>
    <name type="synonym">Medicago tribuloides</name>
    <dbReference type="NCBI Taxonomy" id="3880"/>
    <lineage>
        <taxon>Eukaryota</taxon>
        <taxon>Viridiplantae</taxon>
        <taxon>Streptophyta</taxon>
        <taxon>Embryophyta</taxon>
        <taxon>Tracheophyta</taxon>
        <taxon>Spermatophyta</taxon>
        <taxon>Magnoliopsida</taxon>
        <taxon>eudicotyledons</taxon>
        <taxon>Gunneridae</taxon>
        <taxon>Pentapetalae</taxon>
        <taxon>rosids</taxon>
        <taxon>fabids</taxon>
        <taxon>Fabales</taxon>
        <taxon>Fabaceae</taxon>
        <taxon>Papilionoideae</taxon>
        <taxon>50 kb inversion clade</taxon>
        <taxon>NPAAA clade</taxon>
        <taxon>Hologalegina</taxon>
        <taxon>IRL clade</taxon>
        <taxon>Trifolieae</taxon>
        <taxon>Medicago</taxon>
    </lineage>
</organism>
<protein>
    <submittedName>
        <fullName evidence="1 2">Uncharacterized protein</fullName>
    </submittedName>
</protein>
<keyword evidence="3" id="KW-1185">Reference proteome</keyword>
<dbReference type="EMBL" id="CM001219">
    <property type="protein sequence ID" value="KEH33189.1"/>
    <property type="molecule type" value="Genomic_DNA"/>
</dbReference>
<reference evidence="1 3" key="1">
    <citation type="journal article" date="2011" name="Nature">
        <title>The Medicago genome provides insight into the evolution of rhizobial symbioses.</title>
        <authorList>
            <person name="Young N.D."/>
            <person name="Debelle F."/>
            <person name="Oldroyd G.E."/>
            <person name="Geurts R."/>
            <person name="Cannon S.B."/>
            <person name="Udvardi M.K."/>
            <person name="Benedito V.A."/>
            <person name="Mayer K.F."/>
            <person name="Gouzy J."/>
            <person name="Schoof H."/>
            <person name="Van de Peer Y."/>
            <person name="Proost S."/>
            <person name="Cook D.R."/>
            <person name="Meyers B.C."/>
            <person name="Spannagl M."/>
            <person name="Cheung F."/>
            <person name="De Mita S."/>
            <person name="Krishnakumar V."/>
            <person name="Gundlach H."/>
            <person name="Zhou S."/>
            <person name="Mudge J."/>
            <person name="Bharti A.K."/>
            <person name="Murray J.D."/>
            <person name="Naoumkina M.A."/>
            <person name="Rosen B."/>
            <person name="Silverstein K.A."/>
            <person name="Tang H."/>
            <person name="Rombauts S."/>
            <person name="Zhao P.X."/>
            <person name="Zhou P."/>
            <person name="Barbe V."/>
            <person name="Bardou P."/>
            <person name="Bechner M."/>
            <person name="Bellec A."/>
            <person name="Berger A."/>
            <person name="Berges H."/>
            <person name="Bidwell S."/>
            <person name="Bisseling T."/>
            <person name="Choisne N."/>
            <person name="Couloux A."/>
            <person name="Denny R."/>
            <person name="Deshpande S."/>
            <person name="Dai X."/>
            <person name="Doyle J.J."/>
            <person name="Dudez A.M."/>
            <person name="Farmer A.D."/>
            <person name="Fouteau S."/>
            <person name="Franken C."/>
            <person name="Gibelin C."/>
            <person name="Gish J."/>
            <person name="Goldstein S."/>
            <person name="Gonzalez A.J."/>
            <person name="Green P.J."/>
            <person name="Hallab A."/>
            <person name="Hartog M."/>
            <person name="Hua A."/>
            <person name="Humphray S.J."/>
            <person name="Jeong D.H."/>
            <person name="Jing Y."/>
            <person name="Jocker A."/>
            <person name="Kenton S.M."/>
            <person name="Kim D.J."/>
            <person name="Klee K."/>
            <person name="Lai H."/>
            <person name="Lang C."/>
            <person name="Lin S."/>
            <person name="Macmil S.L."/>
            <person name="Magdelenat G."/>
            <person name="Matthews L."/>
            <person name="McCorrison J."/>
            <person name="Monaghan E.L."/>
            <person name="Mun J.H."/>
            <person name="Najar F.Z."/>
            <person name="Nicholson C."/>
            <person name="Noirot C."/>
            <person name="O'Bleness M."/>
            <person name="Paule C.R."/>
            <person name="Poulain J."/>
            <person name="Prion F."/>
            <person name="Qin B."/>
            <person name="Qu C."/>
            <person name="Retzel E.F."/>
            <person name="Riddle C."/>
            <person name="Sallet E."/>
            <person name="Samain S."/>
            <person name="Samson N."/>
            <person name="Sanders I."/>
            <person name="Saurat O."/>
            <person name="Scarpelli C."/>
            <person name="Schiex T."/>
            <person name="Segurens B."/>
            <person name="Severin A.J."/>
            <person name="Sherrier D.J."/>
            <person name="Shi R."/>
            <person name="Sims S."/>
            <person name="Singer S.R."/>
            <person name="Sinharoy S."/>
            <person name="Sterck L."/>
            <person name="Viollet A."/>
            <person name="Wang B.B."/>
            <person name="Wang K."/>
            <person name="Wang M."/>
            <person name="Wang X."/>
            <person name="Warfsmann J."/>
            <person name="Weissenbach J."/>
            <person name="White D.D."/>
            <person name="White J.D."/>
            <person name="Wiley G.B."/>
            <person name="Wincker P."/>
            <person name="Xing Y."/>
            <person name="Yang L."/>
            <person name="Yao Z."/>
            <person name="Ying F."/>
            <person name="Zhai J."/>
            <person name="Zhou L."/>
            <person name="Zuber A."/>
            <person name="Denarie J."/>
            <person name="Dixon R.A."/>
            <person name="May G.D."/>
            <person name="Schwartz D.C."/>
            <person name="Rogers J."/>
            <person name="Quetier F."/>
            <person name="Town C.D."/>
            <person name="Roe B.A."/>
        </authorList>
    </citation>
    <scope>NUCLEOTIDE SEQUENCE [LARGE SCALE GENOMIC DNA]</scope>
    <source>
        <strain evidence="1">A17</strain>
        <strain evidence="2 3">cv. Jemalong A17</strain>
    </source>
</reference>